<organism evidence="1 2">
    <name type="scientific">Ferrimicrobium acidiphilum DSM 19497</name>
    <dbReference type="NCBI Taxonomy" id="1121877"/>
    <lineage>
        <taxon>Bacteria</taxon>
        <taxon>Bacillati</taxon>
        <taxon>Actinomycetota</taxon>
        <taxon>Acidimicrobiia</taxon>
        <taxon>Acidimicrobiales</taxon>
        <taxon>Acidimicrobiaceae</taxon>
        <taxon>Ferrimicrobium</taxon>
    </lineage>
</organism>
<dbReference type="AlphaFoldDB" id="A0A0D8FVZ3"/>
<keyword evidence="2" id="KW-1185">Reference proteome</keyword>
<dbReference type="GeneID" id="78372166"/>
<protein>
    <submittedName>
        <fullName evidence="1">Uncharacterized protein</fullName>
    </submittedName>
</protein>
<evidence type="ECO:0000313" key="1">
    <source>
        <dbReference type="EMBL" id="KJE77445.1"/>
    </source>
</evidence>
<name>A0A0D8FVZ3_9ACTN</name>
<comment type="caution">
    <text evidence="1">The sequence shown here is derived from an EMBL/GenBank/DDBJ whole genome shotgun (WGS) entry which is preliminary data.</text>
</comment>
<dbReference type="RefSeq" id="WP_035388803.1">
    <property type="nucleotide sequence ID" value="NZ_JQKF01000004.1"/>
</dbReference>
<dbReference type="EMBL" id="JXUW01000005">
    <property type="protein sequence ID" value="KJE77445.1"/>
    <property type="molecule type" value="Genomic_DNA"/>
</dbReference>
<accession>A0A0D8FVZ3</accession>
<evidence type="ECO:0000313" key="2">
    <source>
        <dbReference type="Proteomes" id="UP000032336"/>
    </source>
</evidence>
<gene>
    <name evidence="1" type="ORF">FEAC_08790</name>
</gene>
<sequence>MAGSMGIVAQRDTWGLRVFIGWHSLEEVKHRCVRFRGRRRQGERELVRLVTGQEDKPAPLIESELAWSSSTTMNDAIAAWPENGWCKPSPTMVRHHQYAHSYCAFEQPVFDVNRFSNMGGIL</sequence>
<reference evidence="1 2" key="1">
    <citation type="submission" date="2015-01" db="EMBL/GenBank/DDBJ databases">
        <title>Draft genome of the acidophilic iron oxidizer Ferrimicrobium acidiphilum strain T23.</title>
        <authorList>
            <person name="Poehlein A."/>
            <person name="Eisen S."/>
            <person name="Schloemann M."/>
            <person name="Johnson B.D."/>
            <person name="Daniel R."/>
            <person name="Muehling M."/>
        </authorList>
    </citation>
    <scope>NUCLEOTIDE SEQUENCE [LARGE SCALE GENOMIC DNA]</scope>
    <source>
        <strain evidence="1 2">T23</strain>
    </source>
</reference>
<dbReference type="Proteomes" id="UP000032336">
    <property type="component" value="Unassembled WGS sequence"/>
</dbReference>
<proteinExistence type="predicted"/>